<dbReference type="GO" id="GO:0031177">
    <property type="term" value="F:phosphopantetheine binding"/>
    <property type="evidence" value="ECO:0007669"/>
    <property type="project" value="InterPro"/>
</dbReference>
<dbReference type="SUPFAM" id="SSF52777">
    <property type="entry name" value="CoA-dependent acyltransferases"/>
    <property type="match status" value="12"/>
</dbReference>
<comment type="pathway">
    <text evidence="1">Siderophore biosynthesis.</text>
</comment>
<evidence type="ECO:0000256" key="2">
    <source>
        <dbReference type="ARBA" id="ARBA00022450"/>
    </source>
</evidence>
<dbReference type="FunFam" id="3.40.50.12780:FF:000024">
    <property type="entry name" value="Nonribosomal siderophore peptide synthase SidC"/>
    <property type="match status" value="2"/>
</dbReference>
<feature type="domain" description="Carrier" evidence="10">
    <location>
        <begin position="2129"/>
        <end position="2205"/>
    </location>
</feature>
<protein>
    <recommendedName>
        <fullName evidence="7">Nonribosomal peptide synthetase sidN</fullName>
    </recommendedName>
    <alternativeName>
        <fullName evidence="8">Epichloenin A synthetase</fullName>
    </alternativeName>
    <alternativeName>
        <fullName evidence="9">Extracellular siderophore synthetase N</fullName>
    </alternativeName>
</protein>
<evidence type="ECO:0000256" key="7">
    <source>
        <dbReference type="ARBA" id="ARBA00067250"/>
    </source>
</evidence>
<gene>
    <name evidence="11" type="ORF">AAL_03336</name>
</gene>
<feature type="domain" description="Carrier" evidence="10">
    <location>
        <begin position="3208"/>
        <end position="3286"/>
    </location>
</feature>
<dbReference type="Proteomes" id="UP000078544">
    <property type="component" value="Unassembled WGS sequence"/>
</dbReference>
<dbReference type="FunFam" id="3.40.50.980:FF:000001">
    <property type="entry name" value="Non-ribosomal peptide synthetase"/>
    <property type="match status" value="1"/>
</dbReference>
<keyword evidence="2" id="KW-0596">Phosphopantetheine</keyword>
<dbReference type="Gene3D" id="3.30.559.10">
    <property type="entry name" value="Chloramphenicol acetyltransferase-like domain"/>
    <property type="match status" value="6"/>
</dbReference>
<feature type="domain" description="Carrier" evidence="10">
    <location>
        <begin position="1585"/>
        <end position="1659"/>
    </location>
</feature>
<dbReference type="Gene3D" id="3.30.300.30">
    <property type="match status" value="3"/>
</dbReference>
<dbReference type="EMBL" id="AZGY01000006">
    <property type="protein sequence ID" value="KZZ97372.1"/>
    <property type="molecule type" value="Genomic_DNA"/>
</dbReference>
<dbReference type="GO" id="GO:0043041">
    <property type="term" value="P:amino acid activation for nonribosomal peptide biosynthetic process"/>
    <property type="evidence" value="ECO:0007669"/>
    <property type="project" value="TreeGrafter"/>
</dbReference>
<proteinExistence type="inferred from homology"/>
<dbReference type="PROSITE" id="PS00012">
    <property type="entry name" value="PHOSPHOPANTETHEINE"/>
    <property type="match status" value="5"/>
</dbReference>
<dbReference type="GO" id="GO:0010106">
    <property type="term" value="P:cellular response to iron ion starvation"/>
    <property type="evidence" value="ECO:0007669"/>
    <property type="project" value="UniProtKB-ARBA"/>
</dbReference>
<feature type="domain" description="Carrier" evidence="10">
    <location>
        <begin position="3764"/>
        <end position="3840"/>
    </location>
</feature>
<dbReference type="InterPro" id="IPR042099">
    <property type="entry name" value="ANL_N_sf"/>
</dbReference>
<dbReference type="SUPFAM" id="SSF56801">
    <property type="entry name" value="Acetyl-CoA synthetase-like"/>
    <property type="match status" value="3"/>
</dbReference>
<dbReference type="PROSITE" id="PS00455">
    <property type="entry name" value="AMP_BINDING"/>
    <property type="match status" value="2"/>
</dbReference>
<dbReference type="Pfam" id="PF00501">
    <property type="entry name" value="AMP-binding"/>
    <property type="match status" value="3"/>
</dbReference>
<dbReference type="GO" id="GO:0016874">
    <property type="term" value="F:ligase activity"/>
    <property type="evidence" value="ECO:0007669"/>
    <property type="project" value="UniProtKB-KW"/>
</dbReference>
<dbReference type="Gene3D" id="3.30.559.30">
    <property type="entry name" value="Nonribosomal peptide synthetase, condensation domain"/>
    <property type="match status" value="6"/>
</dbReference>
<evidence type="ECO:0000256" key="9">
    <source>
        <dbReference type="ARBA" id="ARBA00079163"/>
    </source>
</evidence>
<dbReference type="STRING" id="1081109.A0A162IR10"/>
<dbReference type="Pfam" id="PF00668">
    <property type="entry name" value="Condensation"/>
    <property type="match status" value="6"/>
</dbReference>
<evidence type="ECO:0000256" key="1">
    <source>
        <dbReference type="ARBA" id="ARBA00004924"/>
    </source>
</evidence>
<comment type="caution">
    <text evidence="11">The sequence shown here is derived from an EMBL/GenBank/DDBJ whole genome shotgun (WGS) entry which is preliminary data.</text>
</comment>
<evidence type="ECO:0000256" key="8">
    <source>
        <dbReference type="ARBA" id="ARBA00075895"/>
    </source>
</evidence>
<name>A0A162IR10_9HYPO</name>
<dbReference type="InterPro" id="IPR010071">
    <property type="entry name" value="AA_adenyl_dom"/>
</dbReference>
<evidence type="ECO:0000256" key="6">
    <source>
        <dbReference type="ARBA" id="ARBA00057930"/>
    </source>
</evidence>
<dbReference type="NCBIfam" id="TIGR01733">
    <property type="entry name" value="AA-adenyl-dom"/>
    <property type="match status" value="3"/>
</dbReference>
<dbReference type="SUPFAM" id="SSF47336">
    <property type="entry name" value="ACP-like"/>
    <property type="match status" value="6"/>
</dbReference>
<dbReference type="InterPro" id="IPR001242">
    <property type="entry name" value="Condensation_dom"/>
</dbReference>
<accession>A0A162IR10</accession>
<dbReference type="InterPro" id="IPR020806">
    <property type="entry name" value="PKS_PP-bd"/>
</dbReference>
<keyword evidence="12" id="KW-1185">Reference proteome</keyword>
<comment type="function">
    <text evidence="6">Nonribosomal peptide synthetase required for the biosynthetis of epichloenin A, an extracellular siderophore that plays a crucial role in endophyte-grass symbioses. SidN assembles epichloenin A by activating and incorporating three trans-anhydromevalonylhydroxyornithine (trans-AMHO), 1 glutamine and 4 glycine moieties. Trans-AMHO is produced from L-ornithine via 2 steps involving a L-ornithine N(5)-monooxygenase and an AHMO-N(5)-transacylase that have still to be identified. The third adenylation domain (A3) of sidN incorporates the hydroxamate groups of the siderophore which forms an octahedral iron complex. The other component amino acids are assembled by sidN adenylation domains A1 and A2.</text>
</comment>
<reference evidence="11 12" key="1">
    <citation type="journal article" date="2016" name="Genome Biol. Evol.">
        <title>Divergent and convergent evolution of fungal pathogenicity.</title>
        <authorList>
            <person name="Shang Y."/>
            <person name="Xiao G."/>
            <person name="Zheng P."/>
            <person name="Cen K."/>
            <person name="Zhan S."/>
            <person name="Wang C."/>
        </authorList>
    </citation>
    <scope>NUCLEOTIDE SEQUENCE [LARGE SCALE GENOMIC DNA]</scope>
    <source>
        <strain evidence="11 12">RCEF 2490</strain>
    </source>
</reference>
<dbReference type="InterPro" id="IPR009081">
    <property type="entry name" value="PP-bd_ACP"/>
</dbReference>
<dbReference type="InterPro" id="IPR000873">
    <property type="entry name" value="AMP-dep_synth/lig_dom"/>
</dbReference>
<dbReference type="PANTHER" id="PTHR45527:SF1">
    <property type="entry name" value="FATTY ACID SYNTHASE"/>
    <property type="match status" value="1"/>
</dbReference>
<keyword evidence="3" id="KW-0597">Phosphoprotein</keyword>
<dbReference type="OrthoDB" id="416786at2759"/>
<dbReference type="Pfam" id="PF00550">
    <property type="entry name" value="PP-binding"/>
    <property type="match status" value="5"/>
</dbReference>
<feature type="domain" description="Carrier" evidence="10">
    <location>
        <begin position="4327"/>
        <end position="4400"/>
    </location>
</feature>
<evidence type="ECO:0000256" key="4">
    <source>
        <dbReference type="ARBA" id="ARBA00022598"/>
    </source>
</evidence>
<dbReference type="GO" id="GO:0005737">
    <property type="term" value="C:cytoplasm"/>
    <property type="evidence" value="ECO:0007669"/>
    <property type="project" value="TreeGrafter"/>
</dbReference>
<dbReference type="Gene3D" id="3.40.50.12780">
    <property type="entry name" value="N-terminal domain of ligase-like"/>
    <property type="match status" value="3"/>
</dbReference>
<comment type="similarity">
    <text evidence="5">Belongs to the NRP synthetase family.</text>
</comment>
<evidence type="ECO:0000313" key="12">
    <source>
        <dbReference type="Proteomes" id="UP000078544"/>
    </source>
</evidence>
<dbReference type="InterPro" id="IPR006162">
    <property type="entry name" value="Ppantetheine_attach_site"/>
</dbReference>
<dbReference type="GO" id="GO:0031169">
    <property type="term" value="P:ferrichrome biosynthetic process"/>
    <property type="evidence" value="ECO:0007669"/>
    <property type="project" value="UniProtKB-ARBA"/>
</dbReference>
<dbReference type="FunFam" id="3.30.300.30:FF:000015">
    <property type="entry name" value="Nonribosomal peptide synthase SidD"/>
    <property type="match status" value="1"/>
</dbReference>
<keyword evidence="4" id="KW-0436">Ligase</keyword>
<organism evidence="11 12">
    <name type="scientific">Moelleriella libera RCEF 2490</name>
    <dbReference type="NCBI Taxonomy" id="1081109"/>
    <lineage>
        <taxon>Eukaryota</taxon>
        <taxon>Fungi</taxon>
        <taxon>Dikarya</taxon>
        <taxon>Ascomycota</taxon>
        <taxon>Pezizomycotina</taxon>
        <taxon>Sordariomycetes</taxon>
        <taxon>Hypocreomycetidae</taxon>
        <taxon>Hypocreales</taxon>
        <taxon>Clavicipitaceae</taxon>
        <taxon>Moelleriella</taxon>
    </lineage>
</organism>
<dbReference type="FunFam" id="3.30.300.30:FF:000033">
    <property type="entry name" value="Nonribosomal siderophore peptide synthase SidC"/>
    <property type="match status" value="1"/>
</dbReference>
<evidence type="ECO:0000259" key="10">
    <source>
        <dbReference type="PROSITE" id="PS50075"/>
    </source>
</evidence>
<dbReference type="Gene3D" id="1.10.1200.10">
    <property type="entry name" value="ACP-like"/>
    <property type="match status" value="4"/>
</dbReference>
<dbReference type="PANTHER" id="PTHR45527">
    <property type="entry name" value="NONRIBOSOMAL PEPTIDE SYNTHETASE"/>
    <property type="match status" value="1"/>
</dbReference>
<dbReference type="NCBIfam" id="NF003417">
    <property type="entry name" value="PRK04813.1"/>
    <property type="match status" value="3"/>
</dbReference>
<sequence length="4859" mass="538041">MDHDNLSICNPRPKLLPGPLLLHDLVAAASDATAIDFLSGEEQSTLSYKQLHDASDCLSQLIRSYMPEVDRDTDTVIPVLMPQCPLLYISLLAVLKAGGAFCPLNIDAPPERIDFIFKDVSAKVVLVTQHLAEHIPPSSSVRIIAVDAVRPFAEPREKAQLLIDPEHLAYVMYTSGSTGTPKGVGLTHSAATQALLAHNRHIPSFSRFLQFAAPTFDVSVFEIFFPLFRGSVLVSVNREDMLNDLPASMRRMKVDACELTPTVAGSLLKKRQNVPTLRLLLTIGEMLKTPVIEEFGGSERRESLLWAMYGPTEATIHCTLQTRLLSTSTPSCIGRPLDTVSCFVIKPAEPAQEGVFQILQRGAVGELAVGGHQLARGYLNRPLQTSSAFLETPYGRVYRTGDRVMMGPDGTLHCLGRLSDGQIKLRGQRIELGEIEHAALRTPGCHDASATTVASNLVLFCAVDPGVNKGAVEGSCRSWLPKFMVPNEISLMAGFPRLSSGKTDRKKLKADFISKRENDNRSDENPGKLFSRDQDLLATISTLLGRQVNMQTVLGAAGLDSLSAIKLAAALRVDNPAVSIFDLLKLETVGDLKTYLQEEMDSRKPVSFGNNVSIPDEQGLLSILSDPVEKIAPCTHLQSAMLATTALNSELYCNEIFLTASSSVDLASLARAFTETIQRNEVLRTGFVFWRNQYVSVVFRGPRTNQVVMAAPGIGDTFSLRQKEDFLKPFRVYLKQDPGQHGPSVVIRAHHAVYDGWSIDMLVSDVCQLLRGSCLQTRAQFSDVVKFYSSTTDTSKNVSRTFWGEALLGWNKVPFPKLLGSPGLDEIRSVRTNLDISPAAVEKLSQNCGISAAVLFQAALALAWTGVIGHTDVLLGSVFSGRAIPVDGIDCVLGPCIATVPLRVTTENVDSVDVLLKRIHTTNRHTMEHCDLPLSEIRKLAGLCASEPFFDVLFVYQQPFCDDVEERGVLRQTGHIDRLETNLLVEVEPKEHAFTLQATYHTQCVDTCFADEFLEQMKELCARILLDQTQDLKTIRKLNRAPLSAYPVRLEPHAEPDDVAELFDASVRRNPDAEALRFVTAVDNGELQVTTMSYSKLSRTAVTTAFFLRENGAHIGDVVTIMMNKSVALYTSIIGIIKAGCAYLPILPSTPVARVKEILQQSGTTICLTDQDILDHDLLNQSVSFVNIHSMPSEDCNYAQVPIPPDPDRLCYVIFTSGTTGVPKGVAVSQRNLASNIARLSAIYPITAPRPRLLQACSQAFDVSAFEIFYAWFTGMSLCAADNDIIFNDLEHTIREMEVTHLSLTPTVAALVDPANVPRVEFLVTAGEPMTSSVLHKWKSLLFQGYGPSETTNICSVKRMSGREHIEHLGWVLPNTSVFVLGQGETDLLPRGWVGEFCFGGSQVARGYLNNESLTEEKFIQHPSFGRLYRSGDLGRMLCDGSLVILGRLDDQLKLRGQRIEAGEINSILTNMDGITAAVTVLVRPFRGHTDHLATFYNPAGSTKDSAPLEISQRLQNRLIATLKSRLPSYMVPSYLVPVSCIPMTSSGKVDKRHLDRWFESLADDYLATAAGAIADGTEGSDQWTAMEMMVAQAVAETCSFPAKSVGRWTPFTALGIDSISAIGVSRAISLRLGSAVSISSILQNPTVAQLSHLLTSGDGVKSSGSSQAVESLVETLRHEVLSRFRNASSNFEAVLPCIPLQEAMLSRDQSCYYNKTLLKVHARPDDMYSYWKQVAERHGILRTCFVTTKHADHPIAQIILRKWELPWREITVTDKPFEHAIQEHLRLLPEALDSLLPPYSLAIIDQNGLKFLSFICHHALYDGIAMENIWREVECMAQGHPLLPPVPYLPFLGQALSLPIDMQDFWRKEFRGFQGSQALAPSAQPTSSQLIHTVFVDVSLSKIRETTRSLGVSLLSLCQSSWAAVLFSIFGHPDVTFGNVVSGRTLGIDGLERLIAPCFNTIPLRVNMLKSGLVLDLIKYFQQLNARLLRYQFSPLKLIQKAVLAPRRTLFNTLLLLQQPLREMDENLWVLEHDVGDMDIPVVCEISPCTKSDTLTVDLHFDPNVITKDMASAIAETFRYMVRSLIMFPFQSVPKRSSLPTSITSALPALAMKSEENNKTLGCKVQGEDWSDLERRVCSVFAKLANVSESCIHRDTTIFEIGLDSINAVQIASELRAHGFPVSSSDVVECPSSEKLANRIKCEIARTSQGHKSLDVPAFSSRWSDFSKDILESLDSQAGIEAVLPCTVAQNAMLVAFIQRVSGDYLNFLSYIVRGNIGVQVLENAWRRLQQHHPMLRTSFVSTKHSESAFAMLRRDHRLSLCPIEVYEQSERAFDLDKWRAEARHLLRKDPHAPLWKVALVRDEGTETVASMHLAMHHSLYDAHSLHEMFRGLSQLLMGEPCKFSAVEPALAQLLERAHREDSEARKFWQGLASSAIVNKFPTMTPLRQAKQTFAKQATLTVSINEVHLATKSIGASLQAVLQAVWARLLASYLGERSVVFGVVFAGRTTDETLSAPFPCLTTVPVVVEAVESNTRLISTMMEYNSNLHKYQYSPLTEIQKWLGHPSRSVFDTVLVYQKLASSPCVAMDFELSSDEASVEYAVSLEVEPSVSGHLIARISSRTDIMPIEQGSLVLRQFDLVLRHLLRSPLGTEHELHETEPEIFSISPAEIFEMKAPVKTVHEFVQMRAESEPDAIALEFVESFEDDGCGRKAWTYKELNAMGNKVAHLIYAHVRVGDVVAVHFSKCPEAYFSILGILKAGCAFVALDPSAPQARKEFIISDSRAVCLLTDANSSISLPVEILVLSVTKQKLALFPSSPSLATIHLRPESTCYCLYTSGTTGTPKGCEITHENTVQALMAFQHLFKGHWEAGSRWLQFAALHFDVSVLEQYWSWSVGITVVAAPRELILDDLVGSVKKLAITHIDLTPSLARLTHPDELPDLCKGVFITGGEQLNQEVLDAWGPKAVIYNAYGPTEATIGVTMFRQVPVNGRPSNIGKQFPNVGTFVLQKGTEIPVLRGGIGELCLAGKLVGKGYLHRPELTKDKFPVLSSFGERVYRTGDLVRLLHDGCFDFLGRADDQVKLRGQRLEMGEINHVIRRAQGISDAATLVMRYGGKDVLVAFLQGENRSRTDLRILDDDCELARRARSSCLDKLPGYMVPTYFILLNCIPLSSNNKVETKQLKSLFDGLSPSKLIEFTGRNGLVRDRSIDPRIYSSIVEVLKKFCSISENTIRQTTSVFDLGIDSISALQLSTLFKAEGFPVVSAAMILRRPIIADLVEDISSKSGERRDATNGRKLQQALAAWRHRHSGQICQELGIPPDDLEYIVPCSPLQEGMVSKAFSEDLSHAYFNWFDFQLENGTTTSAFREAWGKTISDHAILRSQFLLTADGYMQFSLKGPGNLWRDVSVEKDTDVQAAMERETSAWLEKNNTPHISRPLLFIQVNGPYKRAVRLLMFHGLYDGYSFDLMNEHANRHYRLEDHPEGPEFVEALYHGPLQNFDSCKPFWVKHLSGWQFAPLPTMSTSGESVGQAVSVSRLIPLEKLEALRSQENVTLQVIVLSIWAVVLQQYISRPCAMGVIVSGRCVDLPRIENTVGPLFNTVPFLQPTIDGFTWSRLVQRCQKFHTDLLSFQHVPLRDIQKWCSNSQPLFDNLFTFQLARQDSTSGGLPWKVSNGNLNGTEYALAFEATQTPEGTLSLLVTAHPLIANSDVLDGLLDKFDQIVTNVKPETTWVLHPQEQTQTTNGARREVQSVVDSDSPIPPHFEWTPTAMAIRSELSSVACVELKDIRPDITIFELGLDSIDVLKVSARLSKRGTRLSASQIMRYQDILKMSVVAEASMMANGHGGASGAKDIAETQKKMARYLESKGLEMDDVELVLPTTPLQQAMVATMVQSDFDWYFNHDVLELGTSVDMARLREAWLELIASSPILRTGFVEIDDDSLDMAYCQVVSKQPFPQVTTERIRDASELRTFVTRAIDSARTGQAREGLLQVTLASCSEKKYMVISMAHALYDAWSLRLLYDDLESAYTSKLTTREYFQPLASRTDIFGAGVADDGFWRSYLFDAHPTIMPARNGELQGQQPEQAVSRVELLSSVAMSDIIAFCKRTSISVHSLCMSCWAIVAANLSRSLDVTFGAVLSGRDFDGADQLVFPTFNTIAVRCVLHGSGTSFLQYMESNLADLRDHQRTPLRQIQAVSGNGGKQLFNSLFILQKSWANKASEPMWHSVDGIAAVEYPICAEAEPMERQLAWRVACQASHFTRQEAEDVAGKMDCVLGFFLESADSDIMVFNNDSVSICGLTALTPKEPSVDAVPDPPAHQANQDFAWNESSLRVREVLSRVSGHPADSISPNSTLYHLGLDSISAIKVSLMLRRANIDLKPRDLVQAVSIGDLMRSASCSDEAAGPGFRPKETWTLPPSVSEADLAYRCEVATDDIEAILPSSSMQIHMLSAWQTARGAVFYPSFSYKASRSFSHDQLMSAWGSVVKRLPILRVRMVSTGTRDVPWVQILLKHEGVLAGRVPQPLHFFEASRDGDDEAWIIRLRVHHALYDAFSLSAIMQLYNKILLSGSAPEEESTAVVSSKEWEIFCSEPRRAAQIERRRKFWTRYLAGFRDDSSAAAALPPRRLPTRRVSYLRKKAVSRVTAMQKLAASHGIGLQSLFLAAFAKSLHRADHGRSERILFGVYLANRATGSDSLDMTFPTLSLVPLIVDVQKADDALVGIAINVHRSLQRIQNEGMAQVGLWEIYEWTGLKLNTFVNFISLADSDGPDDAENAAIRESDDDAAVAEERHCATFKDEPWMQNNVVKDAYPPSLDVEVSVQGDDGLDVGVFGSTDRLAEDEAPQVVDGVVQQLLSLALES</sequence>
<dbReference type="InterPro" id="IPR045851">
    <property type="entry name" value="AMP-bd_C_sf"/>
</dbReference>
<dbReference type="PROSITE" id="PS50075">
    <property type="entry name" value="CARRIER"/>
    <property type="match status" value="6"/>
</dbReference>
<dbReference type="InterPro" id="IPR020845">
    <property type="entry name" value="AMP-binding_CS"/>
</dbReference>
<evidence type="ECO:0000313" key="11">
    <source>
        <dbReference type="EMBL" id="KZZ97372.1"/>
    </source>
</evidence>
<dbReference type="CDD" id="cd05918">
    <property type="entry name" value="A_NRPS_SidN3_like"/>
    <property type="match status" value="3"/>
</dbReference>
<dbReference type="InterPro" id="IPR023213">
    <property type="entry name" value="CAT-like_dom_sf"/>
</dbReference>
<dbReference type="SMART" id="SM00823">
    <property type="entry name" value="PKS_PP"/>
    <property type="match status" value="4"/>
</dbReference>
<dbReference type="InterPro" id="IPR036736">
    <property type="entry name" value="ACP-like_sf"/>
</dbReference>
<feature type="domain" description="Carrier" evidence="10">
    <location>
        <begin position="527"/>
        <end position="600"/>
    </location>
</feature>
<evidence type="ECO:0000256" key="3">
    <source>
        <dbReference type="ARBA" id="ARBA00022553"/>
    </source>
</evidence>
<evidence type="ECO:0000256" key="5">
    <source>
        <dbReference type="ARBA" id="ARBA00029454"/>
    </source>
</evidence>